<evidence type="ECO:0000313" key="13">
    <source>
        <dbReference type="EMBL" id="GFH60210.1"/>
    </source>
</evidence>
<keyword evidence="14" id="KW-1185">Reference proteome</keyword>
<comment type="caution">
    <text evidence="13">The sequence shown here is derived from an EMBL/GenBank/DDBJ whole genome shotgun (WGS) entry which is preliminary data.</text>
</comment>
<evidence type="ECO:0000256" key="12">
    <source>
        <dbReference type="PROSITE-ProRule" id="PRU00221"/>
    </source>
</evidence>
<evidence type="ECO:0000256" key="10">
    <source>
        <dbReference type="ARBA" id="ARBA00023306"/>
    </source>
</evidence>
<evidence type="ECO:0000256" key="8">
    <source>
        <dbReference type="ARBA" id="ARBA00023054"/>
    </source>
</evidence>
<gene>
    <name evidence="13" type="ORF">CTEN210_16686</name>
</gene>
<dbReference type="PROSITE" id="PS00678">
    <property type="entry name" value="WD_REPEATS_1"/>
    <property type="match status" value="1"/>
</dbReference>
<dbReference type="Gene3D" id="1.20.960.30">
    <property type="match status" value="1"/>
</dbReference>
<protein>
    <recommendedName>
        <fullName evidence="11">Lissencephaly-1 homolog</fullName>
    </recommendedName>
</protein>
<evidence type="ECO:0000256" key="3">
    <source>
        <dbReference type="ARBA" id="ARBA00022574"/>
    </source>
</evidence>
<dbReference type="Gene3D" id="2.130.10.10">
    <property type="entry name" value="YVTN repeat-like/Quinoprotein amine dehydrogenase"/>
    <property type="match status" value="1"/>
</dbReference>
<feature type="repeat" description="WD" evidence="12">
    <location>
        <begin position="401"/>
        <end position="442"/>
    </location>
</feature>
<dbReference type="SUPFAM" id="SSF50978">
    <property type="entry name" value="WD40 repeat-like"/>
    <property type="match status" value="1"/>
</dbReference>
<dbReference type="InterPro" id="IPR019775">
    <property type="entry name" value="WD40_repeat_CS"/>
</dbReference>
<dbReference type="GO" id="GO:0070840">
    <property type="term" value="F:dynein complex binding"/>
    <property type="evidence" value="ECO:0007669"/>
    <property type="project" value="UniProtKB-UniRule"/>
</dbReference>
<comment type="function">
    <text evidence="11">Positively regulates the activity of the minus-end directed microtubule motor protein dynein. May enhance dynein-mediated microtubule sliding by targeting dynein to the microtubule plus end. Required for several dynein- and microtubule-dependent processes.</text>
</comment>
<keyword evidence="3 12" id="KW-0853">WD repeat</keyword>
<sequence length="478" mass="52192">MVLTDRQRADLHAGIYEYLRSQNGKYWDEAADALAEADPSCVRDNTSAAGDDASVTTASTRMSRLTTASSISRVAGLPVLERKWTAVPRLQRKVLELEKALANNAKMYAANRSGNGGGLVPLPGGSNIERRMLPRQPQTHTLSGHAGTITCVALHPTFTIAISGSEDGTIKVWDHESGEYTKTCKGHTNTLRSVAFTPSGTHFASASSDLSIKLWDLSTYQCIRTLRGHDHTISAIKFIPLSMSAIKEGSGGEKKTNSESTSTGIDSISAGTGFLVSASRDQTIKFWDVETGFVDHTITENSDWIRTIAVRDSDGQLMASSGNDQSISIYETTGNRNKVASLVGHEHVVESLAFVTAATPAELKDKKIPDNKDLNDLLASGGRDKSVRLWKISTQECLNVFNYHENWVRSVILHPSGKYIISAGDDRSIRIMDIKSNRCLRTLENAHPHFVTSLAMHHTLPIMVSGGVDHNMNCWQLE</sequence>
<dbReference type="Pfam" id="PF00400">
    <property type="entry name" value="WD40"/>
    <property type="match status" value="7"/>
</dbReference>
<keyword evidence="10 11" id="KW-0131">Cell cycle</keyword>
<evidence type="ECO:0000256" key="4">
    <source>
        <dbReference type="ARBA" id="ARBA00022618"/>
    </source>
</evidence>
<dbReference type="InterPro" id="IPR036322">
    <property type="entry name" value="WD40_repeat_dom_sf"/>
</dbReference>
<evidence type="ECO:0000256" key="6">
    <source>
        <dbReference type="ARBA" id="ARBA00022737"/>
    </source>
</evidence>
<dbReference type="PROSITE" id="PS50082">
    <property type="entry name" value="WD_REPEATS_2"/>
    <property type="match status" value="6"/>
</dbReference>
<feature type="repeat" description="WD" evidence="12">
    <location>
        <begin position="142"/>
        <end position="183"/>
    </location>
</feature>
<proteinExistence type="inferred from homology"/>
<feature type="repeat" description="WD" evidence="12">
    <location>
        <begin position="444"/>
        <end position="478"/>
    </location>
</feature>
<keyword evidence="2 11" id="KW-0963">Cytoplasm</keyword>
<feature type="repeat" description="WD" evidence="12">
    <location>
        <begin position="184"/>
        <end position="225"/>
    </location>
</feature>
<feature type="repeat" description="WD" evidence="12">
    <location>
        <begin position="274"/>
        <end position="297"/>
    </location>
</feature>
<dbReference type="SMART" id="SM00320">
    <property type="entry name" value="WD40"/>
    <property type="match status" value="7"/>
</dbReference>
<dbReference type="HAMAP" id="MF_03141">
    <property type="entry name" value="lis1"/>
    <property type="match status" value="1"/>
</dbReference>
<evidence type="ECO:0000256" key="11">
    <source>
        <dbReference type="HAMAP-Rule" id="MF_03141"/>
    </source>
</evidence>
<dbReference type="InterPro" id="IPR015943">
    <property type="entry name" value="WD40/YVTN_repeat-like_dom_sf"/>
</dbReference>
<keyword evidence="5 11" id="KW-0493">Microtubule</keyword>
<evidence type="ECO:0000256" key="1">
    <source>
        <dbReference type="ARBA" id="ARBA00022448"/>
    </source>
</evidence>
<dbReference type="PRINTS" id="PR00320">
    <property type="entry name" value="GPROTEINBRPT"/>
</dbReference>
<keyword evidence="1 11" id="KW-0813">Transport</keyword>
<dbReference type="PROSITE" id="PS50294">
    <property type="entry name" value="WD_REPEATS_REGION"/>
    <property type="match status" value="4"/>
</dbReference>
<dbReference type="InterPro" id="IPR017252">
    <property type="entry name" value="Dynein_regulator_LIS1"/>
</dbReference>
<dbReference type="CDD" id="cd00200">
    <property type="entry name" value="WD40"/>
    <property type="match status" value="1"/>
</dbReference>
<comment type="similarity">
    <text evidence="11">Belongs to the WD repeat LIS1/nudF family.</text>
</comment>
<organism evidence="13 14">
    <name type="scientific">Chaetoceros tenuissimus</name>
    <dbReference type="NCBI Taxonomy" id="426638"/>
    <lineage>
        <taxon>Eukaryota</taxon>
        <taxon>Sar</taxon>
        <taxon>Stramenopiles</taxon>
        <taxon>Ochrophyta</taxon>
        <taxon>Bacillariophyta</taxon>
        <taxon>Coscinodiscophyceae</taxon>
        <taxon>Chaetocerotophycidae</taxon>
        <taxon>Chaetocerotales</taxon>
        <taxon>Chaetocerotaceae</taxon>
        <taxon>Chaetoceros</taxon>
    </lineage>
</organism>
<dbReference type="AlphaFoldDB" id="A0AAD3DB99"/>
<keyword evidence="9 11" id="KW-0206">Cytoskeleton</keyword>
<dbReference type="PANTHER" id="PTHR19848:SF8">
    <property type="entry name" value="F-BOX AND WD REPEAT DOMAIN CONTAINING 7"/>
    <property type="match status" value="1"/>
</dbReference>
<dbReference type="GO" id="GO:0005737">
    <property type="term" value="C:cytoplasm"/>
    <property type="evidence" value="ECO:0007669"/>
    <property type="project" value="UniProtKB-UniRule"/>
</dbReference>
<dbReference type="SUPFAM" id="SSF109925">
    <property type="entry name" value="Lissencephaly-1 protein (Lis-1, PAF-AH alpha) N-terminal domain"/>
    <property type="match status" value="1"/>
</dbReference>
<dbReference type="PANTHER" id="PTHR19848">
    <property type="entry name" value="WD40 REPEAT PROTEIN"/>
    <property type="match status" value="1"/>
</dbReference>
<dbReference type="GO" id="GO:0005875">
    <property type="term" value="C:microtubule associated complex"/>
    <property type="evidence" value="ECO:0007669"/>
    <property type="project" value="UniProtKB-UniRule"/>
</dbReference>
<dbReference type="InterPro" id="IPR020472">
    <property type="entry name" value="WD40_PAC1"/>
</dbReference>
<name>A0AAD3DB99_9STRA</name>
<dbReference type="GO" id="GO:0051012">
    <property type="term" value="P:microtubule sliding"/>
    <property type="evidence" value="ECO:0007669"/>
    <property type="project" value="UniProtKB-UniRule"/>
</dbReference>
<comment type="subcellular location">
    <subcellularLocation>
        <location evidence="11">Cytoplasm</location>
        <location evidence="11">Cytoskeleton</location>
    </subcellularLocation>
    <subcellularLocation>
        <location evidence="11">Cytoplasm</location>
        <location evidence="11">Cytoskeleton</location>
        <location evidence="11">Microtubule organizing center</location>
        <location evidence="11">Centrosome</location>
    </subcellularLocation>
    <text evidence="11">Localizes to the plus end of microtubules and to the centrosome.</text>
</comment>
<keyword evidence="7 11" id="KW-0498">Mitosis</keyword>
<dbReference type="GO" id="GO:0051301">
    <property type="term" value="P:cell division"/>
    <property type="evidence" value="ECO:0007669"/>
    <property type="project" value="UniProtKB-KW"/>
</dbReference>
<dbReference type="Proteomes" id="UP001054902">
    <property type="component" value="Unassembled WGS sequence"/>
</dbReference>
<evidence type="ECO:0000256" key="7">
    <source>
        <dbReference type="ARBA" id="ARBA00022776"/>
    </source>
</evidence>
<dbReference type="GO" id="GO:0005874">
    <property type="term" value="C:microtubule"/>
    <property type="evidence" value="ECO:0007669"/>
    <property type="project" value="UniProtKB-KW"/>
</dbReference>
<reference evidence="13 14" key="1">
    <citation type="journal article" date="2021" name="Sci. Rep.">
        <title>The genome of the diatom Chaetoceros tenuissimus carries an ancient integrated fragment of an extant virus.</title>
        <authorList>
            <person name="Hongo Y."/>
            <person name="Kimura K."/>
            <person name="Takaki Y."/>
            <person name="Yoshida Y."/>
            <person name="Baba S."/>
            <person name="Kobayashi G."/>
            <person name="Nagasaki K."/>
            <person name="Hano T."/>
            <person name="Tomaru Y."/>
        </authorList>
    </citation>
    <scope>NUCLEOTIDE SEQUENCE [LARGE SCALE GENOMIC DNA]</scope>
    <source>
        <strain evidence="13 14">NIES-3715</strain>
    </source>
</reference>
<dbReference type="EMBL" id="BLLK01000069">
    <property type="protein sequence ID" value="GFH60210.1"/>
    <property type="molecule type" value="Genomic_DNA"/>
</dbReference>
<accession>A0AAD3DB99</accession>
<dbReference type="InterPro" id="IPR001680">
    <property type="entry name" value="WD40_rpt"/>
</dbReference>
<dbReference type="GO" id="GO:0005813">
    <property type="term" value="C:centrosome"/>
    <property type="evidence" value="ECO:0007669"/>
    <property type="project" value="UniProtKB-SubCell"/>
</dbReference>
<evidence type="ECO:0000256" key="2">
    <source>
        <dbReference type="ARBA" id="ARBA00022490"/>
    </source>
</evidence>
<evidence type="ECO:0000313" key="14">
    <source>
        <dbReference type="Proteomes" id="UP001054902"/>
    </source>
</evidence>
<evidence type="ECO:0000256" key="9">
    <source>
        <dbReference type="ARBA" id="ARBA00023212"/>
    </source>
</evidence>
<keyword evidence="4 11" id="KW-0132">Cell division</keyword>
<feature type="repeat" description="WD" evidence="12">
    <location>
        <begin position="375"/>
        <end position="400"/>
    </location>
</feature>
<dbReference type="InterPro" id="IPR037190">
    <property type="entry name" value="LIS1_N"/>
</dbReference>
<dbReference type="GO" id="GO:0000132">
    <property type="term" value="P:establishment of mitotic spindle orientation"/>
    <property type="evidence" value="ECO:0007669"/>
    <property type="project" value="UniProtKB-UniRule"/>
</dbReference>
<evidence type="ECO:0000256" key="5">
    <source>
        <dbReference type="ARBA" id="ARBA00022701"/>
    </source>
</evidence>
<keyword evidence="8 11" id="KW-0175">Coiled coil</keyword>
<keyword evidence="6" id="KW-0677">Repeat</keyword>